<keyword evidence="1" id="KW-0812">Transmembrane</keyword>
<dbReference type="AlphaFoldDB" id="A0A3B1BFH7"/>
<dbReference type="EMBL" id="UOGA01000084">
    <property type="protein sequence ID" value="VAX17006.1"/>
    <property type="molecule type" value="Genomic_DNA"/>
</dbReference>
<keyword evidence="1" id="KW-0472">Membrane</keyword>
<protein>
    <recommendedName>
        <fullName evidence="3">RND transporter</fullName>
    </recommendedName>
</protein>
<reference evidence="2" key="1">
    <citation type="submission" date="2018-06" db="EMBL/GenBank/DDBJ databases">
        <authorList>
            <person name="Zhirakovskaya E."/>
        </authorList>
    </citation>
    <scope>NUCLEOTIDE SEQUENCE</scope>
</reference>
<feature type="transmembrane region" description="Helical" evidence="1">
    <location>
        <begin position="7"/>
        <end position="26"/>
    </location>
</feature>
<keyword evidence="1" id="KW-1133">Transmembrane helix</keyword>
<evidence type="ECO:0008006" key="3">
    <source>
        <dbReference type="Google" id="ProtNLM"/>
    </source>
</evidence>
<feature type="transmembrane region" description="Helical" evidence="1">
    <location>
        <begin position="46"/>
        <end position="64"/>
    </location>
</feature>
<proteinExistence type="predicted"/>
<evidence type="ECO:0000256" key="1">
    <source>
        <dbReference type="SAM" id="Phobius"/>
    </source>
</evidence>
<name>A0A3B1BFH7_9ZZZZ</name>
<accession>A0A3B1BFH7</accession>
<sequence>MLDSIPYPLLIIIAVFMAVAPAFPMPHLVEKLIMLKNGALNNPLDIFDLILHSAPLLFLVAKLLKDYALKS</sequence>
<gene>
    <name evidence="2" type="ORF">MNBD_NITROSPINAE04-845</name>
</gene>
<evidence type="ECO:0000313" key="2">
    <source>
        <dbReference type="EMBL" id="VAX17006.1"/>
    </source>
</evidence>
<organism evidence="2">
    <name type="scientific">hydrothermal vent metagenome</name>
    <dbReference type="NCBI Taxonomy" id="652676"/>
    <lineage>
        <taxon>unclassified sequences</taxon>
        <taxon>metagenomes</taxon>
        <taxon>ecological metagenomes</taxon>
    </lineage>
</organism>